<feature type="transmembrane region" description="Helical" evidence="5">
    <location>
        <begin position="271"/>
        <end position="293"/>
    </location>
</feature>
<feature type="transmembrane region" description="Helical" evidence="5">
    <location>
        <begin position="119"/>
        <end position="142"/>
    </location>
</feature>
<feature type="transmembrane region" description="Helical" evidence="5">
    <location>
        <begin position="86"/>
        <end position="107"/>
    </location>
</feature>
<evidence type="ECO:0000313" key="6">
    <source>
        <dbReference type="EMBL" id="KAA2245420.1"/>
    </source>
</evidence>
<feature type="transmembrane region" description="Helical" evidence="5">
    <location>
        <begin position="148"/>
        <end position="168"/>
    </location>
</feature>
<evidence type="ECO:0000256" key="3">
    <source>
        <dbReference type="ARBA" id="ARBA00022989"/>
    </source>
</evidence>
<evidence type="ECO:0000313" key="7">
    <source>
        <dbReference type="Proteomes" id="UP000324611"/>
    </source>
</evidence>
<keyword evidence="7" id="KW-1185">Reference proteome</keyword>
<dbReference type="InterPro" id="IPR038770">
    <property type="entry name" value="Na+/solute_symporter_sf"/>
</dbReference>
<comment type="caution">
    <text evidence="6">The sequence shown here is derived from an EMBL/GenBank/DDBJ whole genome shotgun (WGS) entry which is preliminary data.</text>
</comment>
<protein>
    <submittedName>
        <fullName evidence="6">Bile acid:sodium symporter family protein</fullName>
    </submittedName>
</protein>
<dbReference type="PANTHER" id="PTHR10361">
    <property type="entry name" value="SODIUM-BILE ACID COTRANSPORTER"/>
    <property type="match status" value="1"/>
</dbReference>
<dbReference type="Proteomes" id="UP000324611">
    <property type="component" value="Unassembled WGS sequence"/>
</dbReference>
<evidence type="ECO:0000256" key="1">
    <source>
        <dbReference type="ARBA" id="ARBA00004141"/>
    </source>
</evidence>
<dbReference type="EMBL" id="VUOC01000001">
    <property type="protein sequence ID" value="KAA2245420.1"/>
    <property type="molecule type" value="Genomic_DNA"/>
</dbReference>
<proteinExistence type="predicted"/>
<evidence type="ECO:0000256" key="5">
    <source>
        <dbReference type="SAM" id="Phobius"/>
    </source>
</evidence>
<dbReference type="PANTHER" id="PTHR10361:SF28">
    <property type="entry name" value="P3 PROTEIN-RELATED"/>
    <property type="match status" value="1"/>
</dbReference>
<feature type="transmembrane region" description="Helical" evidence="5">
    <location>
        <begin position="216"/>
        <end position="236"/>
    </location>
</feature>
<dbReference type="InterPro" id="IPR004710">
    <property type="entry name" value="Bilac:Na_transpt"/>
</dbReference>
<comment type="subcellular location">
    <subcellularLocation>
        <location evidence="1">Membrane</location>
        <topology evidence="1">Multi-pass membrane protein</topology>
    </subcellularLocation>
</comment>
<gene>
    <name evidence="6" type="ORF">F0L74_05515</name>
</gene>
<dbReference type="Pfam" id="PF01758">
    <property type="entry name" value="SBF"/>
    <property type="match status" value="1"/>
</dbReference>
<feature type="transmembrane region" description="Helical" evidence="5">
    <location>
        <begin position="248"/>
        <end position="265"/>
    </location>
</feature>
<feature type="transmembrane region" description="Helical" evidence="5">
    <location>
        <begin position="12"/>
        <end position="28"/>
    </location>
</feature>
<evidence type="ECO:0000256" key="4">
    <source>
        <dbReference type="ARBA" id="ARBA00023136"/>
    </source>
</evidence>
<reference evidence="6 7" key="2">
    <citation type="submission" date="2019-09" db="EMBL/GenBank/DDBJ databases">
        <authorList>
            <person name="Jin C."/>
        </authorList>
    </citation>
    <scope>NUCLEOTIDE SEQUENCE [LARGE SCALE GENOMIC DNA]</scope>
    <source>
        <strain evidence="6 7">BN140078</strain>
    </source>
</reference>
<keyword evidence="3 5" id="KW-1133">Transmembrane helix</keyword>
<organism evidence="6 7">
    <name type="scientific">Chitinophaga agrisoli</name>
    <dbReference type="NCBI Taxonomy" id="2607653"/>
    <lineage>
        <taxon>Bacteria</taxon>
        <taxon>Pseudomonadati</taxon>
        <taxon>Bacteroidota</taxon>
        <taxon>Chitinophagia</taxon>
        <taxon>Chitinophagales</taxon>
        <taxon>Chitinophagaceae</taxon>
        <taxon>Chitinophaga</taxon>
    </lineage>
</organism>
<sequence length="375" mass="40303">MSFSNRSSRLPGITALLLLITNIVMFSVGRGAQAGPSMIACWIALAWCCNSYPATKGYVYTLMIFAAVTTALYYPQPFIKPNGWDLSILITPLIQVIMFGMGTSMSLRDFYGVVKMPAGVLVGITCHFTIMPLVGLGLATVLHFPPEIAAGVILIGSAPCGMASNVISYLAKANLALSVTLTAVSTLLAPFITPLLMEWLAGNYIEISVQKMMWDISKMVLIPVAGGLVFNHFLSGRIGWLDKLMPKLSMAAIAFIIVIITAHGRDSLLNVGALLVVAGLVHNLSGYTLGYWFCRLIRMKEQDCRTIAIEVGMQNGGLASAIAKEMGKIATVGLAPAIFGPVMNITGSLLASWWHRRPPEEEEVDAQVGEGLTAY</sequence>
<accession>A0A5B2W3Y8</accession>
<dbReference type="RefSeq" id="WP_149836809.1">
    <property type="nucleotide sequence ID" value="NZ_VUOC01000001.1"/>
</dbReference>
<evidence type="ECO:0000256" key="2">
    <source>
        <dbReference type="ARBA" id="ARBA00022692"/>
    </source>
</evidence>
<reference evidence="6 7" key="1">
    <citation type="submission" date="2019-09" db="EMBL/GenBank/DDBJ databases">
        <title>Chitinophaga ginsengihumi sp. nov., isolated from soil of ginseng rhizosphere.</title>
        <authorList>
            <person name="Lee J."/>
        </authorList>
    </citation>
    <scope>NUCLEOTIDE SEQUENCE [LARGE SCALE GENOMIC DNA]</scope>
    <source>
        <strain evidence="6 7">BN140078</strain>
    </source>
</reference>
<feature type="transmembrane region" description="Helical" evidence="5">
    <location>
        <begin position="175"/>
        <end position="196"/>
    </location>
</feature>
<keyword evidence="4 5" id="KW-0472">Membrane</keyword>
<dbReference type="InterPro" id="IPR002657">
    <property type="entry name" value="BilAc:Na_symport/Acr3"/>
</dbReference>
<keyword evidence="2 5" id="KW-0812">Transmembrane</keyword>
<dbReference type="AlphaFoldDB" id="A0A5B2W3Y8"/>
<feature type="transmembrane region" description="Helical" evidence="5">
    <location>
        <begin position="57"/>
        <end position="74"/>
    </location>
</feature>
<dbReference type="GO" id="GO:0016020">
    <property type="term" value="C:membrane"/>
    <property type="evidence" value="ECO:0007669"/>
    <property type="project" value="UniProtKB-SubCell"/>
</dbReference>
<name>A0A5B2W3Y8_9BACT</name>
<dbReference type="Gene3D" id="1.20.1530.20">
    <property type="match status" value="1"/>
</dbReference>